<dbReference type="Pfam" id="PF08309">
    <property type="entry name" value="LVIVD"/>
    <property type="match status" value="4"/>
</dbReference>
<sequence>MKLKYLLLTLVFVTAFSCDKDESNYELVDVATPQIMSKAEFRKSVSITTPRAIENAGKIYAYKDYIFVSDLNKGVHVIDNSNPKFPKKIKYLKIPGNEDISVKNDFLFADSATDLLVFDISNINSISLKERLEDVFYVYNFQIPLGVSFVDYKEFNSQTEIIVGWTVTKERREKIDTRFIDMMFDGVALNSASESSTTGQGGSLARFQIVNNYLYTVGSHEMIIFNISNLSQPTLANTLYAGNNIETLFQAAGYLYIGSTDGMYIYDLVNPENPARLSEFVHWTGCDPVVVDGDYAYLTLRGGNNCGQQESVLEVIDIKDKTKPTLAARYTLDNPYGLGIKNNTLFICDGTAGLKLFNKEDPLNLYMTNQFKNIQSKDVIPLEDKLLMIGGETLYQYIYVQNGVQLISSLDLK</sequence>
<gene>
    <name evidence="1" type="ORF">ACFQ0I_05735</name>
</gene>
<evidence type="ECO:0000313" key="2">
    <source>
        <dbReference type="Proteomes" id="UP001597011"/>
    </source>
</evidence>
<accession>A0ABW3BQX1</accession>
<organism evidence="1 2">
    <name type="scientific">Mariniflexile aquimaris</name>
    <dbReference type="NCBI Taxonomy" id="881009"/>
    <lineage>
        <taxon>Bacteria</taxon>
        <taxon>Pseudomonadati</taxon>
        <taxon>Bacteroidota</taxon>
        <taxon>Flavobacteriia</taxon>
        <taxon>Flavobacteriales</taxon>
        <taxon>Flavobacteriaceae</taxon>
        <taxon>Mariniflexile</taxon>
    </lineage>
</organism>
<proteinExistence type="predicted"/>
<comment type="caution">
    <text evidence="1">The sequence shown here is derived from an EMBL/GenBank/DDBJ whole genome shotgun (WGS) entry which is preliminary data.</text>
</comment>
<dbReference type="SUPFAM" id="SSF63825">
    <property type="entry name" value="YWTD domain"/>
    <property type="match status" value="1"/>
</dbReference>
<keyword evidence="2" id="KW-1185">Reference proteome</keyword>
<reference evidence="2" key="1">
    <citation type="journal article" date="2019" name="Int. J. Syst. Evol. Microbiol.">
        <title>The Global Catalogue of Microorganisms (GCM) 10K type strain sequencing project: providing services to taxonomists for standard genome sequencing and annotation.</title>
        <authorList>
            <consortium name="The Broad Institute Genomics Platform"/>
            <consortium name="The Broad Institute Genome Sequencing Center for Infectious Disease"/>
            <person name="Wu L."/>
            <person name="Ma J."/>
        </authorList>
    </citation>
    <scope>NUCLEOTIDE SEQUENCE [LARGE SCALE GENOMIC DNA]</scope>
    <source>
        <strain evidence="2">CCUG 60529</strain>
    </source>
</reference>
<protein>
    <submittedName>
        <fullName evidence="1">LVIVD repeat-containing protein</fullName>
    </submittedName>
</protein>
<dbReference type="EMBL" id="JBHTIB010000008">
    <property type="protein sequence ID" value="MFD0835256.1"/>
    <property type="molecule type" value="Genomic_DNA"/>
</dbReference>
<evidence type="ECO:0000313" key="1">
    <source>
        <dbReference type="EMBL" id="MFD0835256.1"/>
    </source>
</evidence>
<dbReference type="InterPro" id="IPR013211">
    <property type="entry name" value="LVIVD"/>
</dbReference>
<dbReference type="Proteomes" id="UP001597011">
    <property type="component" value="Unassembled WGS sequence"/>
</dbReference>
<dbReference type="PROSITE" id="PS51257">
    <property type="entry name" value="PROKAR_LIPOPROTEIN"/>
    <property type="match status" value="1"/>
</dbReference>
<dbReference type="RefSeq" id="WP_379940269.1">
    <property type="nucleotide sequence ID" value="NZ_JBHTIB010000008.1"/>
</dbReference>
<name>A0ABW3BQX1_9FLAO</name>